<feature type="domain" description="AB hydrolase-1" evidence="1">
    <location>
        <begin position="37"/>
        <end position="143"/>
    </location>
</feature>
<accession>A0A0H2SQ78</accession>
<evidence type="ECO:0000259" key="1">
    <source>
        <dbReference type="Pfam" id="PF00561"/>
    </source>
</evidence>
<evidence type="ECO:0000313" key="3">
    <source>
        <dbReference type="Proteomes" id="UP000053477"/>
    </source>
</evidence>
<reference evidence="2 3" key="1">
    <citation type="submission" date="2015-04" db="EMBL/GenBank/DDBJ databases">
        <title>Complete genome sequence of Schizopora paradoxa KUC8140, a cosmopolitan wood degrader in East Asia.</title>
        <authorList>
            <consortium name="DOE Joint Genome Institute"/>
            <person name="Min B."/>
            <person name="Park H."/>
            <person name="Jang Y."/>
            <person name="Kim J.-J."/>
            <person name="Kim K.H."/>
            <person name="Pangilinan J."/>
            <person name="Lipzen A."/>
            <person name="Riley R."/>
            <person name="Grigoriev I.V."/>
            <person name="Spatafora J.W."/>
            <person name="Choi I.-G."/>
        </authorList>
    </citation>
    <scope>NUCLEOTIDE SEQUENCE [LARGE SCALE GENOMIC DNA]</scope>
    <source>
        <strain evidence="2 3">KUC8140</strain>
    </source>
</reference>
<evidence type="ECO:0000313" key="2">
    <source>
        <dbReference type="EMBL" id="KLO19231.1"/>
    </source>
</evidence>
<gene>
    <name evidence="2" type="ORF">SCHPADRAFT_81793</name>
</gene>
<dbReference type="STRING" id="27342.A0A0H2SQ78"/>
<dbReference type="Pfam" id="PF00561">
    <property type="entry name" value="Abhydrolase_1"/>
    <property type="match status" value="1"/>
</dbReference>
<dbReference type="PANTHER" id="PTHR43798">
    <property type="entry name" value="MONOACYLGLYCEROL LIPASE"/>
    <property type="match status" value="1"/>
</dbReference>
<protein>
    <submittedName>
        <fullName evidence="2">Alpha/beta-hydrolase</fullName>
    </submittedName>
</protein>
<dbReference type="InterPro" id="IPR050266">
    <property type="entry name" value="AB_hydrolase_sf"/>
</dbReference>
<dbReference type="InterPro" id="IPR029058">
    <property type="entry name" value="AB_hydrolase_fold"/>
</dbReference>
<dbReference type="PRINTS" id="PR00111">
    <property type="entry name" value="ABHYDROLASE"/>
</dbReference>
<dbReference type="Proteomes" id="UP000053477">
    <property type="component" value="Unassembled WGS sequence"/>
</dbReference>
<proteinExistence type="predicted"/>
<dbReference type="Gene3D" id="3.40.50.1820">
    <property type="entry name" value="alpha/beta hydrolase"/>
    <property type="match status" value="1"/>
</dbReference>
<dbReference type="SUPFAM" id="SSF53474">
    <property type="entry name" value="alpha/beta-Hydrolases"/>
    <property type="match status" value="1"/>
</dbReference>
<dbReference type="InParanoid" id="A0A0H2SQ78"/>
<keyword evidence="3" id="KW-1185">Reference proteome</keyword>
<dbReference type="OrthoDB" id="6431331at2759"/>
<dbReference type="AlphaFoldDB" id="A0A0H2SQ78"/>
<name>A0A0H2SQ78_9AGAM</name>
<dbReference type="InterPro" id="IPR000073">
    <property type="entry name" value="AB_hydrolase_1"/>
</dbReference>
<keyword evidence="2" id="KW-0378">Hydrolase</keyword>
<sequence length="325" mass="36570">MSFQGFQSSHTDCPSGAKIFAYHRLTSVPQQNAATKPVIVLLHGYPQNSLMYKKFVDEIPSNWDVIVPDLPGYGLSSKPIRPEDNSLAHSKREWAKDVVHLVDALVSPSVPIIAFGHDRGGRVAYRLSLDFPKRVAGAAVLDIVPGIYVWDAMRLEKGHVETKRSHHWIFLSSPRPLPETMIGSNPEFYFNFTMSSWTGGKKPEDVPEWVKDSIAPFLDPATGKDKIAAACEDYRAGASLDIQDDIKSSINPQEQPKEVFQCPMLVMYSSHLQRRFNVEQVWTSISKPGTVTSIQIGDETTGHFLINEKQEETGQRFREWLAQFQ</sequence>
<organism evidence="2 3">
    <name type="scientific">Schizopora paradoxa</name>
    <dbReference type="NCBI Taxonomy" id="27342"/>
    <lineage>
        <taxon>Eukaryota</taxon>
        <taxon>Fungi</taxon>
        <taxon>Dikarya</taxon>
        <taxon>Basidiomycota</taxon>
        <taxon>Agaricomycotina</taxon>
        <taxon>Agaricomycetes</taxon>
        <taxon>Hymenochaetales</taxon>
        <taxon>Schizoporaceae</taxon>
        <taxon>Schizopora</taxon>
    </lineage>
</organism>
<dbReference type="GO" id="GO:0016787">
    <property type="term" value="F:hydrolase activity"/>
    <property type="evidence" value="ECO:0007669"/>
    <property type="project" value="UniProtKB-KW"/>
</dbReference>
<dbReference type="EMBL" id="KQ085888">
    <property type="protein sequence ID" value="KLO19231.1"/>
    <property type="molecule type" value="Genomic_DNA"/>
</dbReference>